<name>A0A5S6QPZ6_TRIMR</name>
<dbReference type="InterPro" id="IPR023270">
    <property type="entry name" value="RCMT_NCL1"/>
</dbReference>
<dbReference type="PANTHER" id="PTHR22808">
    <property type="entry name" value="NCL1 YEAST -RELATED NOL1/NOP2/FMU SUN DOMAIN-CONTAINING"/>
    <property type="match status" value="1"/>
</dbReference>
<evidence type="ECO:0000313" key="14">
    <source>
        <dbReference type="Proteomes" id="UP000046395"/>
    </source>
</evidence>
<dbReference type="InterPro" id="IPR018314">
    <property type="entry name" value="RsmB/NOL1/NOP2-like_CS"/>
</dbReference>
<keyword evidence="7 11" id="KW-0949">S-adenosyl-L-methionine</keyword>
<dbReference type="Proteomes" id="UP000046395">
    <property type="component" value="Unassembled WGS sequence"/>
</dbReference>
<feature type="binding site" evidence="11">
    <location>
        <position position="262"/>
    </location>
    <ligand>
        <name>S-adenosyl-L-methionine</name>
        <dbReference type="ChEBI" id="CHEBI:59789"/>
    </ligand>
</feature>
<comment type="subcellular location">
    <subcellularLocation>
        <location evidence="1">Nucleus</location>
    </subcellularLocation>
</comment>
<dbReference type="InterPro" id="IPR057286">
    <property type="entry name" value="PUA_NSUN2"/>
</dbReference>
<dbReference type="Gene3D" id="3.40.50.150">
    <property type="entry name" value="Vaccinia Virus protein VP39"/>
    <property type="match status" value="1"/>
</dbReference>
<dbReference type="InterPro" id="IPR001678">
    <property type="entry name" value="MeTrfase_RsmB-F_NOP2_dom"/>
</dbReference>
<evidence type="ECO:0000256" key="6">
    <source>
        <dbReference type="ARBA" id="ARBA00022679"/>
    </source>
</evidence>
<evidence type="ECO:0000256" key="5">
    <source>
        <dbReference type="ARBA" id="ARBA00022603"/>
    </source>
</evidence>
<dbReference type="STRING" id="70415.A0A5S6QPZ6"/>
<evidence type="ECO:0000256" key="4">
    <source>
        <dbReference type="ARBA" id="ARBA00022555"/>
    </source>
</evidence>
<feature type="binding site" evidence="11">
    <location>
        <begin position="176"/>
        <end position="182"/>
    </location>
    <ligand>
        <name>S-adenosyl-L-methionine</name>
        <dbReference type="ChEBI" id="CHEBI:59789"/>
    </ligand>
</feature>
<feature type="binding site" evidence="11">
    <location>
        <position position="235"/>
    </location>
    <ligand>
        <name>S-adenosyl-L-methionine</name>
        <dbReference type="ChEBI" id="CHEBI:59789"/>
    </ligand>
</feature>
<keyword evidence="8" id="KW-0819">tRNA processing</keyword>
<keyword evidence="10" id="KW-0539">Nucleus</keyword>
<dbReference type="GO" id="GO:0005737">
    <property type="term" value="C:cytoplasm"/>
    <property type="evidence" value="ECO:0007669"/>
    <property type="project" value="TreeGrafter"/>
</dbReference>
<keyword evidence="6 11" id="KW-0808">Transferase</keyword>
<dbReference type="SUPFAM" id="SSF53335">
    <property type="entry name" value="S-adenosyl-L-methionine-dependent methyltransferases"/>
    <property type="match status" value="1"/>
</dbReference>
<evidence type="ECO:0000256" key="1">
    <source>
        <dbReference type="ARBA" id="ARBA00004123"/>
    </source>
</evidence>
<feature type="region of interest" description="Disordered" evidence="12">
    <location>
        <begin position="1"/>
        <end position="34"/>
    </location>
</feature>
<evidence type="ECO:0000256" key="7">
    <source>
        <dbReference type="ARBA" id="ARBA00022691"/>
    </source>
</evidence>
<evidence type="ECO:0000256" key="2">
    <source>
        <dbReference type="ARBA" id="ARBA00007494"/>
    </source>
</evidence>
<keyword evidence="9 11" id="KW-0694">RNA-binding</keyword>
<dbReference type="GO" id="GO:0005634">
    <property type="term" value="C:nucleus"/>
    <property type="evidence" value="ECO:0007669"/>
    <property type="project" value="UniProtKB-SubCell"/>
</dbReference>
<dbReference type="Pfam" id="PF01189">
    <property type="entry name" value="Methyltr_RsmB-F"/>
    <property type="match status" value="1"/>
</dbReference>
<dbReference type="WBParaSite" id="TMUE_2000009253.1">
    <property type="protein sequence ID" value="TMUE_2000009253.1"/>
    <property type="gene ID" value="WBGene00287249"/>
</dbReference>
<proteinExistence type="inferred from homology"/>
<dbReference type="AlphaFoldDB" id="A0A5S6QPZ6"/>
<feature type="binding site" evidence="11">
    <location>
        <position position="207"/>
    </location>
    <ligand>
        <name>S-adenosyl-L-methionine</name>
        <dbReference type="ChEBI" id="CHEBI:59789"/>
    </ligand>
</feature>
<feature type="compositionally biased region" description="Basic residues" evidence="12">
    <location>
        <begin position="1"/>
        <end position="14"/>
    </location>
</feature>
<evidence type="ECO:0000256" key="9">
    <source>
        <dbReference type="ARBA" id="ARBA00022884"/>
    </source>
</evidence>
<evidence type="ECO:0000259" key="13">
    <source>
        <dbReference type="PROSITE" id="PS51686"/>
    </source>
</evidence>
<dbReference type="Pfam" id="PF25376">
    <property type="entry name" value="Pre-PUA_NSUN2"/>
    <property type="match status" value="1"/>
</dbReference>
<dbReference type="PROSITE" id="PS51686">
    <property type="entry name" value="SAM_MT_RSMB_NOP"/>
    <property type="match status" value="1"/>
</dbReference>
<feature type="active site" description="Nucleophile" evidence="11">
    <location>
        <position position="315"/>
    </location>
</feature>
<keyword evidence="5 11" id="KW-0489">Methyltransferase</keyword>
<dbReference type="PANTHER" id="PTHR22808:SF1">
    <property type="entry name" value="RNA CYTOSINE-C(5)-METHYLTRANSFERASE NSUN2-RELATED"/>
    <property type="match status" value="1"/>
</dbReference>
<dbReference type="PROSITE" id="PS01153">
    <property type="entry name" value="NOL1_NOP2_SUN"/>
    <property type="match status" value="1"/>
</dbReference>
<comment type="similarity">
    <text evidence="2 11">Belongs to the class I-like SAM-binding methyltransferase superfamily. RsmB/NOP family.</text>
</comment>
<keyword evidence="14" id="KW-1185">Reference proteome</keyword>
<dbReference type="GO" id="GO:0016428">
    <property type="term" value="F:tRNA (cytidine-5-)-methyltransferase activity"/>
    <property type="evidence" value="ECO:0007669"/>
    <property type="project" value="InterPro"/>
</dbReference>
<evidence type="ECO:0000256" key="12">
    <source>
        <dbReference type="SAM" id="MobiDB-lite"/>
    </source>
</evidence>
<feature type="domain" description="SAM-dependent MTase RsmB/NOP-type" evidence="13">
    <location>
        <begin position="58"/>
        <end position="423"/>
    </location>
</feature>
<evidence type="ECO:0000313" key="15">
    <source>
        <dbReference type="WBParaSite" id="TMUE_2000009253.1"/>
    </source>
</evidence>
<dbReference type="InterPro" id="IPR057285">
    <property type="entry name" value="Pre-PUA_NSUN2"/>
</dbReference>
<reference evidence="15" key="1">
    <citation type="submission" date="2019-12" db="UniProtKB">
        <authorList>
            <consortium name="WormBaseParasite"/>
        </authorList>
    </citation>
    <scope>IDENTIFICATION</scope>
</reference>
<protein>
    <recommendedName>
        <fullName evidence="3">tRNA (cytosine(34)-C(5))-methyltransferase</fullName>
        <ecNumber evidence="3">2.1.1.203</ecNumber>
    </recommendedName>
</protein>
<dbReference type="GO" id="GO:0000049">
    <property type="term" value="F:tRNA binding"/>
    <property type="evidence" value="ECO:0007669"/>
    <property type="project" value="UniProtKB-KW"/>
</dbReference>
<accession>A0A5S6QPZ6</accession>
<dbReference type="PRINTS" id="PR02011">
    <property type="entry name" value="RCMTNCL1"/>
</dbReference>
<evidence type="ECO:0000256" key="8">
    <source>
        <dbReference type="ARBA" id="ARBA00022694"/>
    </source>
</evidence>
<dbReference type="EC" id="2.1.1.203" evidence="3"/>
<keyword evidence="4" id="KW-0820">tRNA-binding</keyword>
<evidence type="ECO:0000256" key="10">
    <source>
        <dbReference type="ARBA" id="ARBA00023242"/>
    </source>
</evidence>
<dbReference type="InterPro" id="IPR029063">
    <property type="entry name" value="SAM-dependent_MTases_sf"/>
</dbReference>
<dbReference type="Pfam" id="PF25378">
    <property type="entry name" value="PUA_NSUN2"/>
    <property type="match status" value="1"/>
</dbReference>
<dbReference type="GO" id="GO:0030488">
    <property type="term" value="P:tRNA methylation"/>
    <property type="evidence" value="ECO:0007669"/>
    <property type="project" value="TreeGrafter"/>
</dbReference>
<dbReference type="PRINTS" id="PR02008">
    <property type="entry name" value="RCMTFAMILY"/>
</dbReference>
<dbReference type="InterPro" id="IPR049560">
    <property type="entry name" value="MeTrfase_RsmB-F_NOP2_cat"/>
</dbReference>
<dbReference type="InterPro" id="IPR023267">
    <property type="entry name" value="RCMT"/>
</dbReference>
<sequence>MRRRKRKFQKGSSKKLRDGPGGSPANRKPYTEVERRSEKFENYYKAQGIVPDNEWDAFMECLKADLPVTFRFVGGRTDSCLLLQKFRELFCCVCSEGDTGGIDAPAIKELQWYPGGLAFELNMNKKSFRRHPKLRSLHKFIVAETACGVLSRQEAVSMIPPLLMDVKPTHYVLDMCAAPGSKTVQIIEMLHSDENIPMPSGLVVANDLNNERCYLLVHQALKRSGSPCCVVTNMDAMTMPNVTALNESGDPVIMKFDRILCDVPCSGDGTLRKNINLWKEWNPVQAYGLHKLQLKIAERCVNLLKVGGLMVYSTCSMNPVEDEAVVAALLAQSGGRLELIPTRHTLPKLTRCDGLFTWKVTDGSGAFYKSREQLPDHLKCKIPNTAFPPDLKAAEEMHLERCMRILPHHQDTGGFFVAILRKVDETSRRAVLPVETACTPDEAEADIKDKELPSRRKFFGRQEDPFVFVKEGEEIATSVTNFYGMKDGFANLPLLARSSDGSKKANIYLVNDTVKAFIIHNEGKIKIINAGLRIFGRSSPKSETCNFRLAQEGVQFLFPMITKRIVDVPAADLVRLLKAGENCLLRDLSEGLQNAVSPNGVGSIVFHCVDSEVNISVTGWRGKASVALYLDRETKLHYLHLLGEDWEASEPSTEGDTSTLLHGESEDCATALAENGDEKEGKDIG</sequence>
<evidence type="ECO:0000256" key="3">
    <source>
        <dbReference type="ARBA" id="ARBA00012629"/>
    </source>
</evidence>
<evidence type="ECO:0000256" key="11">
    <source>
        <dbReference type="PROSITE-ProRule" id="PRU01023"/>
    </source>
</evidence>
<organism evidence="14 15">
    <name type="scientific">Trichuris muris</name>
    <name type="common">Mouse whipworm</name>
    <dbReference type="NCBI Taxonomy" id="70415"/>
    <lineage>
        <taxon>Eukaryota</taxon>
        <taxon>Metazoa</taxon>
        <taxon>Ecdysozoa</taxon>
        <taxon>Nematoda</taxon>
        <taxon>Enoplea</taxon>
        <taxon>Dorylaimia</taxon>
        <taxon>Trichinellida</taxon>
        <taxon>Trichuridae</taxon>
        <taxon>Trichuris</taxon>
    </lineage>
</organism>